<dbReference type="STRING" id="5288.A0A5C5FNI8"/>
<reference evidence="3 4" key="1">
    <citation type="submission" date="2019-03" db="EMBL/GenBank/DDBJ databases">
        <title>Rhodosporidium diobovatum UCD-FST 08-225 genome sequencing, assembly, and annotation.</title>
        <authorList>
            <person name="Fakankun I.U."/>
            <person name="Fristensky B."/>
            <person name="Levin D.B."/>
        </authorList>
    </citation>
    <scope>NUCLEOTIDE SEQUENCE [LARGE SCALE GENOMIC DNA]</scope>
    <source>
        <strain evidence="3 4">UCD-FST 08-225</strain>
    </source>
</reference>
<dbReference type="InterPro" id="IPR051026">
    <property type="entry name" value="PI/PC_transfer"/>
</dbReference>
<dbReference type="Pfam" id="PF03765">
    <property type="entry name" value="CRAL_TRIO_N"/>
    <property type="match status" value="1"/>
</dbReference>
<evidence type="ECO:0000313" key="4">
    <source>
        <dbReference type="Proteomes" id="UP000311382"/>
    </source>
</evidence>
<dbReference type="CDD" id="cd00170">
    <property type="entry name" value="SEC14"/>
    <property type="match status" value="1"/>
</dbReference>
<dbReference type="OrthoDB" id="30289at2759"/>
<gene>
    <name evidence="3" type="ORF">DMC30DRAFT_54719</name>
</gene>
<evidence type="ECO:0000313" key="3">
    <source>
        <dbReference type="EMBL" id="TNY18427.1"/>
    </source>
</evidence>
<dbReference type="SUPFAM" id="SSF52087">
    <property type="entry name" value="CRAL/TRIO domain"/>
    <property type="match status" value="1"/>
</dbReference>
<sequence length="522" mass="55683">MGTDKLPVNWLKPVDSHSALAGHVGHLTQQQQDALESFKHRLASAGYYSPPGEGHTRPSHDDVTLTRFLRARKFDVEGAYTQFTTAEDWRRTEGVDALYDSFDISEFEQARELYPQWTGRRDRAGLPVYVFEVGALDKRKTDKYAKEGDRAEPRLIALYEHMVQFVLPFCSAVPHQHPETPISGCATIVDVSNVSLMRFWALKAHMQRASVLATARYAETLGAIYLVGAPSFFATVWGWVKNWFDPSTVDKINILAAGTMLQDLEARIPRESIPRKYGGELDWAYGARGPALDDEARRTMGAREGEDVAGLLSAPVRWVDGKVVLKGKGRSDAELERWNDGGRTDAGTEPAGRGEPAERGATAAAAAAAAPSATLNGDAHAEEEIEPAPQPSPPASSAPSSSSPSPSPAPASAFASSTTSTPASTTTHTTPRTDDSSAVLPPSSASVSTSALPPPILGAGYSNARPASSSPSHSLAATPAPKAAEQGHAKGEEEQHDIHVAARENPAAPVKDLAAALEGTTL</sequence>
<feature type="domain" description="CRAL-TRIO" evidence="2">
    <location>
        <begin position="106"/>
        <end position="285"/>
    </location>
</feature>
<dbReference type="SUPFAM" id="SSF46938">
    <property type="entry name" value="CRAL/TRIO N-terminal domain"/>
    <property type="match status" value="1"/>
</dbReference>
<dbReference type="InterPro" id="IPR001251">
    <property type="entry name" value="CRAL-TRIO_dom"/>
</dbReference>
<dbReference type="SMART" id="SM01100">
    <property type="entry name" value="CRAL_TRIO_N"/>
    <property type="match status" value="1"/>
</dbReference>
<dbReference type="SMART" id="SM00516">
    <property type="entry name" value="SEC14"/>
    <property type="match status" value="1"/>
</dbReference>
<feature type="compositionally biased region" description="Basic and acidic residues" evidence="1">
    <location>
        <begin position="485"/>
        <end position="502"/>
    </location>
</feature>
<evidence type="ECO:0000256" key="1">
    <source>
        <dbReference type="SAM" id="MobiDB-lite"/>
    </source>
</evidence>
<dbReference type="PROSITE" id="PS50191">
    <property type="entry name" value="CRAL_TRIO"/>
    <property type="match status" value="1"/>
</dbReference>
<dbReference type="InterPro" id="IPR036865">
    <property type="entry name" value="CRAL-TRIO_dom_sf"/>
</dbReference>
<organism evidence="3 4">
    <name type="scientific">Rhodotorula diobovata</name>
    <dbReference type="NCBI Taxonomy" id="5288"/>
    <lineage>
        <taxon>Eukaryota</taxon>
        <taxon>Fungi</taxon>
        <taxon>Dikarya</taxon>
        <taxon>Basidiomycota</taxon>
        <taxon>Pucciniomycotina</taxon>
        <taxon>Microbotryomycetes</taxon>
        <taxon>Sporidiobolales</taxon>
        <taxon>Sporidiobolaceae</taxon>
        <taxon>Rhodotorula</taxon>
    </lineage>
</organism>
<dbReference type="Proteomes" id="UP000311382">
    <property type="component" value="Unassembled WGS sequence"/>
</dbReference>
<dbReference type="EMBL" id="SOZI01000139">
    <property type="protein sequence ID" value="TNY18427.1"/>
    <property type="molecule type" value="Genomic_DNA"/>
</dbReference>
<dbReference type="PANTHER" id="PTHR45657:SF3">
    <property type="entry name" value="TRANSPORTER, PUTATIVE (AFU_ORTHOLOGUE AFUA_5G09260)-RELATED"/>
    <property type="match status" value="1"/>
</dbReference>
<dbReference type="PANTHER" id="PTHR45657">
    <property type="entry name" value="CRAL-TRIO DOMAIN-CONTAINING PROTEIN YKL091C-RELATED"/>
    <property type="match status" value="1"/>
</dbReference>
<dbReference type="Pfam" id="PF00650">
    <property type="entry name" value="CRAL_TRIO"/>
    <property type="match status" value="1"/>
</dbReference>
<feature type="compositionally biased region" description="Low complexity" evidence="1">
    <location>
        <begin position="397"/>
        <end position="451"/>
    </location>
</feature>
<comment type="caution">
    <text evidence="3">The sequence shown here is derived from an EMBL/GenBank/DDBJ whole genome shotgun (WGS) entry which is preliminary data.</text>
</comment>
<protein>
    <submittedName>
        <fullName evidence="3">CRAL-TRIO domain-containing protein</fullName>
    </submittedName>
</protein>
<dbReference type="Gene3D" id="3.40.525.10">
    <property type="entry name" value="CRAL-TRIO lipid binding domain"/>
    <property type="match status" value="1"/>
</dbReference>
<accession>A0A5C5FNI8</accession>
<proteinExistence type="predicted"/>
<feature type="compositionally biased region" description="Low complexity" evidence="1">
    <location>
        <begin position="349"/>
        <end position="374"/>
    </location>
</feature>
<feature type="region of interest" description="Disordered" evidence="1">
    <location>
        <begin position="329"/>
        <end position="509"/>
    </location>
</feature>
<feature type="compositionally biased region" description="Basic and acidic residues" evidence="1">
    <location>
        <begin position="329"/>
        <end position="343"/>
    </location>
</feature>
<name>A0A5C5FNI8_9BASI</name>
<keyword evidence="4" id="KW-1185">Reference proteome</keyword>
<dbReference type="InterPro" id="IPR036273">
    <property type="entry name" value="CRAL/TRIO_N_dom_sf"/>
</dbReference>
<feature type="compositionally biased region" description="Low complexity" evidence="1">
    <location>
        <begin position="462"/>
        <end position="481"/>
    </location>
</feature>
<evidence type="ECO:0000259" key="2">
    <source>
        <dbReference type="PROSITE" id="PS50191"/>
    </source>
</evidence>
<dbReference type="AlphaFoldDB" id="A0A5C5FNI8"/>
<dbReference type="InterPro" id="IPR011074">
    <property type="entry name" value="CRAL/TRIO_N_dom"/>
</dbReference>
<dbReference type="Gene3D" id="1.10.8.20">
    <property type="entry name" value="N-terminal domain of phosphatidylinositol transfer protein sec14p"/>
    <property type="match status" value="1"/>
</dbReference>